<feature type="region of interest" description="Disordered" evidence="1">
    <location>
        <begin position="175"/>
        <end position="223"/>
    </location>
</feature>
<feature type="compositionally biased region" description="Low complexity" evidence="1">
    <location>
        <begin position="206"/>
        <end position="218"/>
    </location>
</feature>
<feature type="domain" description="CUE" evidence="4">
    <location>
        <begin position="123"/>
        <end position="166"/>
    </location>
</feature>
<reference evidence="5" key="1">
    <citation type="submission" date="2019-04" db="EMBL/GenBank/DDBJ databases">
        <authorList>
            <person name="Melise S."/>
            <person name="Noan J."/>
            <person name="Okalmin O."/>
        </authorList>
    </citation>
    <scope>NUCLEOTIDE SEQUENCE</scope>
    <source>
        <strain evidence="5">FN9</strain>
    </source>
</reference>
<dbReference type="EMBL" id="CAAKMV010000133">
    <property type="protein sequence ID" value="VIO58376.1"/>
    <property type="molecule type" value="Genomic_DNA"/>
</dbReference>
<dbReference type="CDD" id="cd14279">
    <property type="entry name" value="CUE"/>
    <property type="match status" value="1"/>
</dbReference>
<feature type="transmembrane region" description="Helical" evidence="2">
    <location>
        <begin position="603"/>
        <end position="622"/>
    </location>
</feature>
<dbReference type="InterPro" id="IPR036063">
    <property type="entry name" value="Smr_dom_sf"/>
</dbReference>
<keyword evidence="2" id="KW-0812">Transmembrane</keyword>
<dbReference type="SMART" id="SM00463">
    <property type="entry name" value="SMR"/>
    <property type="match status" value="1"/>
</dbReference>
<dbReference type="InterPro" id="IPR003892">
    <property type="entry name" value="CUE"/>
</dbReference>
<protein>
    <recommendedName>
        <fullName evidence="6">Smr domain-containing protein</fullName>
    </recommendedName>
</protein>
<feature type="transmembrane region" description="Helical" evidence="2">
    <location>
        <begin position="664"/>
        <end position="682"/>
    </location>
</feature>
<dbReference type="SUPFAM" id="SSF160443">
    <property type="entry name" value="SMR domain-like"/>
    <property type="match status" value="1"/>
</dbReference>
<dbReference type="GO" id="GO:0043130">
    <property type="term" value="F:ubiquitin binding"/>
    <property type="evidence" value="ECO:0007669"/>
    <property type="project" value="InterPro"/>
</dbReference>
<dbReference type="PANTHER" id="PTHR46535:SF1">
    <property type="entry name" value="NEDD4-BINDING PROTEIN 2"/>
    <property type="match status" value="1"/>
</dbReference>
<evidence type="ECO:0000256" key="2">
    <source>
        <dbReference type="SAM" id="Phobius"/>
    </source>
</evidence>
<feature type="compositionally biased region" description="Polar residues" evidence="1">
    <location>
        <begin position="58"/>
        <end position="68"/>
    </location>
</feature>
<evidence type="ECO:0008006" key="6">
    <source>
        <dbReference type="Google" id="ProtNLM"/>
    </source>
</evidence>
<keyword evidence="2" id="KW-0472">Membrane</keyword>
<dbReference type="PROSITE" id="PS50828">
    <property type="entry name" value="SMR"/>
    <property type="match status" value="1"/>
</dbReference>
<sequence length="761" mass="83246">MSNDSEELVQKLVEKFRSLLDEALVVAIASDHDLKDASQYESAQTVLEGLAQHVTTEEATGFNPSGISNIPDDANGDEGTVETNSQQASRAHDTDTTSASDQTSASTNTTYSIPRLTSFDDDSEESKVLLLQGMFSELKNFDIKHCLKKANGDVQIALDELLNIQYLKSTGQEKKGIDGFFEPDETVGKKKKKNRKKGKKALGDETSSSGSGTASPAPDDMKSMKRQDEIAYLADRLDLPFAVVSDIYYNKKCASGAAAVEILDRYMSQGIETQDKEGKKYALELAQKYQNVPAKYMSTIVQVTGSISQESDDIAALVSKHFIKNPWTEKLDVSYQLTPLPEEDLEGFETVSRGGKSKLARPVSGGMAYLPAGPSAYAQAAEKAGQYNRAKRDAAASAASLNRRGASNPLYRQAAGYYSERAREQARYEMNATSTAADMLVNSQSSSTSIDLHGVYVQDGVRIARQRVQAWWNGLGEFRSDRARQQPFTVITGLGRHSAGGVSHLRQAVAAALLQDGWKMQVETGRFVNSSNMAAKTPLSQAAYQPVPREDDPSADLLEPSERGDRDDGKPALLKVKFSFILLLRLLLAPIVIADIVFMCNPYYSPASAGIFATGGILLALWHGFRVLKSCFPGGSRDNFNLKIGSLFCMCGTSSNSRTRPSKVWAYLVSLVDFSFGLFFIGPSVTAINYYNFKNNSAVGGLSITLVVMQSAIAFLNLFSLFRRMTIAVYRDDGEQDRLYSIPELFRDEASEPRDSMSSVV</sequence>
<dbReference type="GO" id="GO:0005634">
    <property type="term" value="C:nucleus"/>
    <property type="evidence" value="ECO:0007669"/>
    <property type="project" value="TreeGrafter"/>
</dbReference>
<evidence type="ECO:0000313" key="5">
    <source>
        <dbReference type="EMBL" id="VIO58376.1"/>
    </source>
</evidence>
<feature type="transmembrane region" description="Helical" evidence="2">
    <location>
        <begin position="702"/>
        <end position="722"/>
    </location>
</feature>
<dbReference type="InterPro" id="IPR052772">
    <property type="entry name" value="Endo/PolyKinase_Domain-Protein"/>
</dbReference>
<feature type="region of interest" description="Disordered" evidence="1">
    <location>
        <begin position="539"/>
        <end position="568"/>
    </location>
</feature>
<feature type="compositionally biased region" description="Low complexity" evidence="1">
    <location>
        <begin position="96"/>
        <end position="110"/>
    </location>
</feature>
<evidence type="ECO:0000256" key="1">
    <source>
        <dbReference type="SAM" id="MobiDB-lite"/>
    </source>
</evidence>
<dbReference type="PROSITE" id="PS51140">
    <property type="entry name" value="CUE"/>
    <property type="match status" value="1"/>
</dbReference>
<evidence type="ECO:0000259" key="4">
    <source>
        <dbReference type="PROSITE" id="PS51140"/>
    </source>
</evidence>
<dbReference type="AlphaFoldDB" id="A0A4E9DXS4"/>
<gene>
    <name evidence="5" type="ORF">FUG_LOCUS306152</name>
</gene>
<feature type="region of interest" description="Disordered" evidence="1">
    <location>
        <begin position="58"/>
        <end position="118"/>
    </location>
</feature>
<accession>A0A4E9DXS4</accession>
<name>A0A4E9DXS4_GIBZA</name>
<dbReference type="InterPro" id="IPR002625">
    <property type="entry name" value="Smr_dom"/>
</dbReference>
<dbReference type="GO" id="GO:0004519">
    <property type="term" value="F:endonuclease activity"/>
    <property type="evidence" value="ECO:0007669"/>
    <property type="project" value="TreeGrafter"/>
</dbReference>
<keyword evidence="2" id="KW-1133">Transmembrane helix</keyword>
<dbReference type="PANTHER" id="PTHR46535">
    <property type="entry name" value="NEDD4-BINDING PROTEIN 2"/>
    <property type="match status" value="1"/>
</dbReference>
<feature type="domain" description="Smr" evidence="3">
    <location>
        <begin position="450"/>
        <end position="534"/>
    </location>
</feature>
<organism evidence="5">
    <name type="scientific">Gibberella zeae</name>
    <name type="common">Wheat head blight fungus</name>
    <name type="synonym">Fusarium graminearum</name>
    <dbReference type="NCBI Taxonomy" id="5518"/>
    <lineage>
        <taxon>Eukaryota</taxon>
        <taxon>Fungi</taxon>
        <taxon>Dikarya</taxon>
        <taxon>Ascomycota</taxon>
        <taxon>Pezizomycotina</taxon>
        <taxon>Sordariomycetes</taxon>
        <taxon>Hypocreomycetidae</taxon>
        <taxon>Hypocreales</taxon>
        <taxon>Nectriaceae</taxon>
        <taxon>Fusarium</taxon>
    </lineage>
</organism>
<dbReference type="Gene3D" id="3.30.1370.110">
    <property type="match status" value="1"/>
</dbReference>
<evidence type="ECO:0000259" key="3">
    <source>
        <dbReference type="PROSITE" id="PS50828"/>
    </source>
</evidence>
<proteinExistence type="predicted"/>
<feature type="compositionally biased region" description="Basic residues" evidence="1">
    <location>
        <begin position="189"/>
        <end position="200"/>
    </location>
</feature>